<protein>
    <recommendedName>
        <fullName evidence="4">Transposase domain-containing protein</fullName>
    </recommendedName>
</protein>
<dbReference type="PANTHER" id="PTHR46579:SF1">
    <property type="entry name" value="F5_8 TYPE C DOMAIN-CONTAINING PROTEIN"/>
    <property type="match status" value="1"/>
</dbReference>
<comment type="caution">
    <text evidence="2">The sequence shown here is derived from an EMBL/GenBank/DDBJ whole genome shotgun (WGS) entry which is preliminary data.</text>
</comment>
<dbReference type="OrthoDB" id="3039677at2759"/>
<sequence>MILCACSECIKNSPVDSNGQLQNGRYISSRTHLEHQVADLKKQHSFVERFSLQNQEPSYEQSESEALVLPSTSETTHDDELPAYMNTTLPDMAQLFLSWLHLHGSLSMETCKTARNFLLKVINKAQTTSHEAPLESIIPKDIRTILKHQVNIQIQQTVCCPTCFSLYDPPNLPDRCPYRQTTKGRPCNAPLFEVKKLFPGSSHQGKMQATRSRLRPKQFPTISLPCSVFYSQNFKSWITWFLSLKDIESAIEDWAQELQQNPTDTLTDIQQGTAWKGLEWHQGPQYPDCIHLVFSLFVDWFNPRGNKLAGKQQSVGIITMNCMNLPPTMRNRVPLTFLAGLTPGPLAPDITTISHLMRPLVDELVELSAPFNLNTYKHPNGRTVQVKLLPLIGDLGATHKVAGYASHSANYFCSWCKVHRDDREKLRLGQPRTATEVRNTSQSWMENDTVKGRDAIIRQTGVRYSELNRLTYRDPVKHVALGGLHNWMEGVLMHHFRERWGFQTLSAKGKRCRGEPAAGPNKRQRLDQNLDDNTAVFFPDRNNEEEEDDHSDIELNQGPGGLFTEMDMNLFRSTMTEIVLPTTIGCIPSQLGKAKCGKLKASQWYVLFVYVIPLIITDIFVSDIDKIDPKSNLALIMENIACLVQCTHIVNSRSVKIVHTQRFEDSYRRYNQTSKKIFENLTINPNHHYALHIPEQIKLWGPLGEVAEWTGERLIGKMHSIQTNHRMGELEGTMMKRFCQIQRLEAQDGFSDLTDSNKKVNEQSEPRGRAVIMDNDLYEQLLAYMQVTIPEVRHHQSLPHPIDACILQPDVLFQSTHLCNHTIRVSVASPNNCICFKVQQNIEYGFIHDIIRVTLPGHQSFNLLRIERIENRFCKGARQGSSVFRYWLYQMKTVIGQVFPGRYDFIPTSAVQSIVAYRRLPNNTYGLNSGGVMMVPVNHLSVLQINSSNNLAEGH</sequence>
<organism evidence="2 3">
    <name type="scientific">Puccinia striiformis</name>
    <dbReference type="NCBI Taxonomy" id="27350"/>
    <lineage>
        <taxon>Eukaryota</taxon>
        <taxon>Fungi</taxon>
        <taxon>Dikarya</taxon>
        <taxon>Basidiomycota</taxon>
        <taxon>Pucciniomycotina</taxon>
        <taxon>Pucciniomycetes</taxon>
        <taxon>Pucciniales</taxon>
        <taxon>Pucciniaceae</taxon>
        <taxon>Puccinia</taxon>
    </lineage>
</organism>
<evidence type="ECO:0000313" key="3">
    <source>
        <dbReference type="Proteomes" id="UP000238274"/>
    </source>
</evidence>
<feature type="region of interest" description="Disordered" evidence="1">
    <location>
        <begin position="54"/>
        <end position="77"/>
    </location>
</feature>
<name>A0A2S4VI13_9BASI</name>
<gene>
    <name evidence="2" type="ORF">PSHT_09232</name>
</gene>
<reference evidence="3" key="2">
    <citation type="journal article" date="2018" name="BMC Genomics">
        <title>Genomic insights into host adaptation between the wheat stripe rust pathogen (Puccinia striiformis f. sp. tritici) and the barley stripe rust pathogen (Puccinia striiformis f. sp. hordei).</title>
        <authorList>
            <person name="Xia C."/>
            <person name="Wang M."/>
            <person name="Yin C."/>
            <person name="Cornejo O.E."/>
            <person name="Hulbert S.H."/>
            <person name="Chen X."/>
        </authorList>
    </citation>
    <scope>NUCLEOTIDE SEQUENCE [LARGE SCALE GENOMIC DNA]</scope>
    <source>
        <strain evidence="3">93TX-2</strain>
    </source>
</reference>
<evidence type="ECO:0000313" key="2">
    <source>
        <dbReference type="EMBL" id="POW09173.1"/>
    </source>
</evidence>
<dbReference type="PANTHER" id="PTHR46579">
    <property type="entry name" value="F5/8 TYPE C DOMAIN-CONTAINING PROTEIN-RELATED"/>
    <property type="match status" value="1"/>
</dbReference>
<evidence type="ECO:0000256" key="1">
    <source>
        <dbReference type="SAM" id="MobiDB-lite"/>
    </source>
</evidence>
<dbReference type="VEuPathDB" id="FungiDB:PSTT_05492"/>
<keyword evidence="3" id="KW-1185">Reference proteome</keyword>
<accession>A0A2S4VI13</accession>
<reference evidence="3" key="3">
    <citation type="journal article" date="2018" name="Mol. Plant Microbe Interact.">
        <title>Genome sequence resources for the wheat stripe rust pathogen (Puccinia striiformis f. sp. tritici) and the barley stripe rust pathogen (Puccinia striiformis f. sp. hordei).</title>
        <authorList>
            <person name="Xia C."/>
            <person name="Wang M."/>
            <person name="Yin C."/>
            <person name="Cornejo O.E."/>
            <person name="Hulbert S.H."/>
            <person name="Chen X."/>
        </authorList>
    </citation>
    <scope>NUCLEOTIDE SEQUENCE [LARGE SCALE GENOMIC DNA]</scope>
    <source>
        <strain evidence="3">93TX-2</strain>
    </source>
</reference>
<reference evidence="2 3" key="1">
    <citation type="submission" date="2017-12" db="EMBL/GenBank/DDBJ databases">
        <title>Gene loss provides genomic basis for host adaptation in cereal stripe rust fungi.</title>
        <authorList>
            <person name="Xia C."/>
        </authorList>
    </citation>
    <scope>NUCLEOTIDE SEQUENCE [LARGE SCALE GENOMIC DNA]</scope>
    <source>
        <strain evidence="2 3">93TX-2</strain>
    </source>
</reference>
<dbReference type="Proteomes" id="UP000238274">
    <property type="component" value="Unassembled WGS sequence"/>
</dbReference>
<dbReference type="AlphaFoldDB" id="A0A2S4VI13"/>
<evidence type="ECO:0008006" key="4">
    <source>
        <dbReference type="Google" id="ProtNLM"/>
    </source>
</evidence>
<dbReference type="EMBL" id="PKSM01000130">
    <property type="protein sequence ID" value="POW09173.1"/>
    <property type="molecule type" value="Genomic_DNA"/>
</dbReference>
<dbReference type="VEuPathDB" id="FungiDB:PSTT_12247"/>
<dbReference type="VEuPathDB" id="FungiDB:PSHT_09232"/>
<proteinExistence type="predicted"/>